<evidence type="ECO:0000313" key="4">
    <source>
        <dbReference type="Proteomes" id="UP000256561"/>
    </source>
</evidence>
<dbReference type="PANTHER" id="PTHR11102:SF160">
    <property type="entry name" value="ERAD-ASSOCIATED E3 UBIQUITIN-PROTEIN LIGASE COMPONENT HRD3"/>
    <property type="match status" value="1"/>
</dbReference>
<dbReference type="InterPro" id="IPR011990">
    <property type="entry name" value="TPR-like_helical_dom_sf"/>
</dbReference>
<dbReference type="InterPro" id="IPR050767">
    <property type="entry name" value="Sel1_AlgK"/>
</dbReference>
<feature type="signal peptide" evidence="2">
    <location>
        <begin position="1"/>
        <end position="20"/>
    </location>
</feature>
<dbReference type="RefSeq" id="WP_115591406.1">
    <property type="nucleotide sequence ID" value="NZ_QRHA01000001.1"/>
</dbReference>
<comment type="caution">
    <text evidence="3">The sequence shown here is derived from an EMBL/GenBank/DDBJ whole genome shotgun (WGS) entry which is preliminary data.</text>
</comment>
<dbReference type="AlphaFoldDB" id="A0A3D8MES3"/>
<feature type="chain" id="PRO_5017713508" evidence="2">
    <location>
        <begin position="21"/>
        <end position="484"/>
    </location>
</feature>
<reference evidence="4" key="1">
    <citation type="submission" date="2018-08" db="EMBL/GenBank/DDBJ databases">
        <authorList>
            <person name="Zhang J."/>
            <person name="Du Z.-J."/>
        </authorList>
    </citation>
    <scope>NUCLEOTIDE SEQUENCE [LARGE SCALE GENOMIC DNA]</scope>
    <source>
        <strain evidence="4">KCTC 52655</strain>
    </source>
</reference>
<dbReference type="EMBL" id="QRHA01000001">
    <property type="protein sequence ID" value="RDV29116.1"/>
    <property type="molecule type" value="Genomic_DNA"/>
</dbReference>
<dbReference type="SMART" id="SM00671">
    <property type="entry name" value="SEL1"/>
    <property type="match status" value="4"/>
</dbReference>
<gene>
    <name evidence="3" type="ORF">DXV75_01245</name>
</gene>
<protein>
    <submittedName>
        <fullName evidence="3">Sel1 repeat family protein</fullName>
    </submittedName>
</protein>
<dbReference type="Pfam" id="PF08238">
    <property type="entry name" value="Sel1"/>
    <property type="match status" value="5"/>
</dbReference>
<evidence type="ECO:0000313" key="3">
    <source>
        <dbReference type="EMBL" id="RDV29116.1"/>
    </source>
</evidence>
<evidence type="ECO:0000256" key="2">
    <source>
        <dbReference type="SAM" id="SignalP"/>
    </source>
</evidence>
<evidence type="ECO:0000256" key="1">
    <source>
        <dbReference type="SAM" id="Coils"/>
    </source>
</evidence>
<dbReference type="OrthoDB" id="6378251at2"/>
<keyword evidence="4" id="KW-1185">Reference proteome</keyword>
<sequence length="484" mass="55041">MNFIGKSLISALAVALPFQAASVNLLKANTEFKNQQYQQAFSLYEEGARVGSAHAYYQLGVMYSKGLAVQADTLTSLVYFALAAEQKYHNAETVVKNMLANLNEEELSDINQLLEEYVAEQHQIQQQYLPAINPKNLDYKVTFEGKTALEQKFHPETLDDEPFEDFYSGDDEEEDLDSNGLIITEQPGFLVVENDVAADGSVRYISEVQKSGSVRRYVDSYKLFPLEKPDLNGKPVEFVNRAYLGVAASDKFQLIEELPRLYGETRKIIRAAEQSESLEDQYQYAMAMIMFPWLEEQPNQARELLKQLAIQGHPSAMYEYGLQLYMAQEDIPEAVKWITEASKFGLARAEYRLGKLLLTSPWVIHDESKALFWFESAMQKSHEAAALHAAHIKLTAKNQQLRDVEGAIQYLSRVEATQGLNPEYYYLLALSYKDRPDRDYKLAFQNLEKAIFMAGQANWDTSEWEGLLAKLLQGNITVTDFESP</sequence>
<dbReference type="InterPro" id="IPR006597">
    <property type="entry name" value="Sel1-like"/>
</dbReference>
<dbReference type="Proteomes" id="UP000256561">
    <property type="component" value="Unassembled WGS sequence"/>
</dbReference>
<name>A0A3D8MES3_9ALTE</name>
<dbReference type="PANTHER" id="PTHR11102">
    <property type="entry name" value="SEL-1-LIKE PROTEIN"/>
    <property type="match status" value="1"/>
</dbReference>
<proteinExistence type="predicted"/>
<dbReference type="SUPFAM" id="SSF81901">
    <property type="entry name" value="HCP-like"/>
    <property type="match status" value="2"/>
</dbReference>
<feature type="coiled-coil region" evidence="1">
    <location>
        <begin position="100"/>
        <end position="127"/>
    </location>
</feature>
<accession>A0A3D8MES3</accession>
<dbReference type="Gene3D" id="1.25.40.10">
    <property type="entry name" value="Tetratricopeptide repeat domain"/>
    <property type="match status" value="2"/>
</dbReference>
<keyword evidence="1" id="KW-0175">Coiled coil</keyword>
<organism evidence="3 4">
    <name type="scientific">Alteromonas aestuariivivens</name>
    <dbReference type="NCBI Taxonomy" id="1938339"/>
    <lineage>
        <taxon>Bacteria</taxon>
        <taxon>Pseudomonadati</taxon>
        <taxon>Pseudomonadota</taxon>
        <taxon>Gammaproteobacteria</taxon>
        <taxon>Alteromonadales</taxon>
        <taxon>Alteromonadaceae</taxon>
        <taxon>Alteromonas/Salinimonas group</taxon>
        <taxon>Alteromonas</taxon>
    </lineage>
</organism>
<keyword evidence="2" id="KW-0732">Signal</keyword>